<dbReference type="Gene3D" id="3.90.950.10">
    <property type="match status" value="1"/>
</dbReference>
<dbReference type="PANTHER" id="PTHR11067">
    <property type="entry name" value="INOSINE TRIPHOSPHATE PYROPHOSPHATASE/HAM1 PROTEIN"/>
    <property type="match status" value="1"/>
</dbReference>
<dbReference type="EMBL" id="BART01035557">
    <property type="protein sequence ID" value="GAH15603.1"/>
    <property type="molecule type" value="Genomic_DNA"/>
</dbReference>
<comment type="caution">
    <text evidence="3">The sequence shown here is derived from an EMBL/GenBank/DDBJ whole genome shotgun (WGS) entry which is preliminary data.</text>
</comment>
<feature type="non-terminal residue" evidence="3">
    <location>
        <position position="110"/>
    </location>
</feature>
<reference evidence="3" key="1">
    <citation type="journal article" date="2014" name="Front. Microbiol.">
        <title>High frequency of phylogenetically diverse reductive dehalogenase-homologous genes in deep subseafloor sedimentary metagenomes.</title>
        <authorList>
            <person name="Kawai M."/>
            <person name="Futagami T."/>
            <person name="Toyoda A."/>
            <person name="Takaki Y."/>
            <person name="Nishi S."/>
            <person name="Hori S."/>
            <person name="Arai W."/>
            <person name="Tsubouchi T."/>
            <person name="Morono Y."/>
            <person name="Uchiyama I."/>
            <person name="Ito T."/>
            <person name="Fujiyama A."/>
            <person name="Inagaki F."/>
            <person name="Takami H."/>
        </authorList>
    </citation>
    <scope>NUCLEOTIDE SEQUENCE</scope>
    <source>
        <strain evidence="3">Expedition CK06-06</strain>
    </source>
</reference>
<dbReference type="Pfam" id="PF01725">
    <property type="entry name" value="Ham1p_like"/>
    <property type="match status" value="1"/>
</dbReference>
<name>X1F495_9ZZZZ</name>
<keyword evidence="2" id="KW-0378">Hydrolase</keyword>
<dbReference type="InterPro" id="IPR002637">
    <property type="entry name" value="RdgB/HAM1"/>
</dbReference>
<gene>
    <name evidence="3" type="ORF">S01H4_60336</name>
</gene>
<dbReference type="PANTHER" id="PTHR11067:SF9">
    <property type="entry name" value="INOSINE TRIPHOSPHATE PYROPHOSPHATASE"/>
    <property type="match status" value="1"/>
</dbReference>
<evidence type="ECO:0000313" key="3">
    <source>
        <dbReference type="EMBL" id="GAH15603.1"/>
    </source>
</evidence>
<protein>
    <recommendedName>
        <fullName evidence="4">Non-canonical purine NTP pyrophosphatase</fullName>
    </recommendedName>
</protein>
<comment type="similarity">
    <text evidence="1">Belongs to the HAM1 NTPase family.</text>
</comment>
<dbReference type="SUPFAM" id="SSF52972">
    <property type="entry name" value="ITPase-like"/>
    <property type="match status" value="1"/>
</dbReference>
<sequence>MEKENSKIYFVTKNSHKFSEVSFMFQNENVEFDLLHSDLDTIEIQATLCRDVALYKLKSIREKLDYSFFIEDSGFYVDNPLNGFPGVYSSYVYKTIGNEGILKLIDDFEN</sequence>
<organism evidence="3">
    <name type="scientific">marine sediment metagenome</name>
    <dbReference type="NCBI Taxonomy" id="412755"/>
    <lineage>
        <taxon>unclassified sequences</taxon>
        <taxon>metagenomes</taxon>
        <taxon>ecological metagenomes</taxon>
    </lineage>
</organism>
<proteinExistence type="inferred from homology"/>
<accession>X1F495</accession>
<dbReference type="GO" id="GO:0005737">
    <property type="term" value="C:cytoplasm"/>
    <property type="evidence" value="ECO:0007669"/>
    <property type="project" value="TreeGrafter"/>
</dbReference>
<dbReference type="GO" id="GO:0009143">
    <property type="term" value="P:nucleoside triphosphate catabolic process"/>
    <property type="evidence" value="ECO:0007669"/>
    <property type="project" value="InterPro"/>
</dbReference>
<evidence type="ECO:0008006" key="4">
    <source>
        <dbReference type="Google" id="ProtNLM"/>
    </source>
</evidence>
<evidence type="ECO:0000256" key="2">
    <source>
        <dbReference type="ARBA" id="ARBA00022801"/>
    </source>
</evidence>
<dbReference type="AlphaFoldDB" id="X1F495"/>
<evidence type="ECO:0000256" key="1">
    <source>
        <dbReference type="ARBA" id="ARBA00008023"/>
    </source>
</evidence>
<dbReference type="GO" id="GO:0047429">
    <property type="term" value="F:nucleoside triphosphate diphosphatase activity"/>
    <property type="evidence" value="ECO:0007669"/>
    <property type="project" value="InterPro"/>
</dbReference>
<dbReference type="InterPro" id="IPR029001">
    <property type="entry name" value="ITPase-like_fam"/>
</dbReference>